<dbReference type="Pfam" id="PF04964">
    <property type="entry name" value="Flp_Fap"/>
    <property type="match status" value="1"/>
</dbReference>
<keyword evidence="1" id="KW-0812">Transmembrane</keyword>
<dbReference type="EMBL" id="JAVIZC010000001">
    <property type="protein sequence ID" value="MDR6101156.1"/>
    <property type="molecule type" value="Genomic_DNA"/>
</dbReference>
<feature type="transmembrane region" description="Helical" evidence="1">
    <location>
        <begin position="21"/>
        <end position="41"/>
    </location>
</feature>
<name>A0AAJ2EQK8_9HYPH</name>
<evidence type="ECO:0000313" key="2">
    <source>
        <dbReference type="EMBL" id="MDQ1183506.1"/>
    </source>
</evidence>
<keyword evidence="1" id="KW-1133">Transmembrane helix</keyword>
<evidence type="ECO:0000256" key="1">
    <source>
        <dbReference type="SAM" id="Phobius"/>
    </source>
</evidence>
<dbReference type="RefSeq" id="WP_306928454.1">
    <property type="nucleotide sequence ID" value="NZ_JAUTBL010000001.1"/>
</dbReference>
<sequence length="65" mass="6959">MYGKHNIWRYFRNFAADKRGATAVEYGLLIGIIGGALILGLTNVRDGLLGVFTAVVNALNSAMSS</sequence>
<protein>
    <submittedName>
        <fullName evidence="3">Pilus assembly protein Flp/PilA</fullName>
    </submittedName>
</protein>
<dbReference type="InterPro" id="IPR007047">
    <property type="entry name" value="Flp_Fap"/>
</dbReference>
<keyword evidence="4" id="KW-1185">Reference proteome</keyword>
<dbReference type="Proteomes" id="UP001255601">
    <property type="component" value="Unassembled WGS sequence"/>
</dbReference>
<comment type="caution">
    <text evidence="3">The sequence shown here is derived from an EMBL/GenBank/DDBJ whole genome shotgun (WGS) entry which is preliminary data.</text>
</comment>
<evidence type="ECO:0000313" key="4">
    <source>
        <dbReference type="Proteomes" id="UP001224781"/>
    </source>
</evidence>
<gene>
    <name evidence="3" type="ORF">QE369_001334</name>
    <name evidence="2" type="ORF">QE408_000628</name>
</gene>
<evidence type="ECO:0000313" key="5">
    <source>
        <dbReference type="Proteomes" id="UP001255601"/>
    </source>
</evidence>
<keyword evidence="1" id="KW-0472">Membrane</keyword>
<evidence type="ECO:0000313" key="3">
    <source>
        <dbReference type="EMBL" id="MDR6101156.1"/>
    </source>
</evidence>
<accession>A0AAJ2EQK8</accession>
<dbReference type="Proteomes" id="UP001224781">
    <property type="component" value="Unassembled WGS sequence"/>
</dbReference>
<reference evidence="3" key="1">
    <citation type="submission" date="2023-08" db="EMBL/GenBank/DDBJ databases">
        <title>Functional and genomic diversity of the sorghum phyllosphere microbiome.</title>
        <authorList>
            <person name="Shade A."/>
        </authorList>
    </citation>
    <scope>NUCLEOTIDE SEQUENCE</scope>
    <source>
        <strain evidence="3">SORGH_AS_0974</strain>
        <strain evidence="2 4">SORGH_AS_1126</strain>
    </source>
</reference>
<proteinExistence type="predicted"/>
<organism evidence="3 5">
    <name type="scientific">Agrobacterium larrymoorei</name>
    <dbReference type="NCBI Taxonomy" id="160699"/>
    <lineage>
        <taxon>Bacteria</taxon>
        <taxon>Pseudomonadati</taxon>
        <taxon>Pseudomonadota</taxon>
        <taxon>Alphaproteobacteria</taxon>
        <taxon>Hyphomicrobiales</taxon>
        <taxon>Rhizobiaceae</taxon>
        <taxon>Rhizobium/Agrobacterium group</taxon>
        <taxon>Agrobacterium</taxon>
    </lineage>
</organism>
<dbReference type="EMBL" id="JAUTBL010000001">
    <property type="protein sequence ID" value="MDQ1183506.1"/>
    <property type="molecule type" value="Genomic_DNA"/>
</dbReference>
<dbReference type="AlphaFoldDB" id="A0AAJ2EQK8"/>